<reference evidence="2" key="2">
    <citation type="submission" date="2025-09" db="UniProtKB">
        <authorList>
            <consortium name="Ensembl"/>
        </authorList>
    </citation>
    <scope>IDENTIFICATION</scope>
</reference>
<organism evidence="2 3">
    <name type="scientific">Leptobrachium leishanense</name>
    <name type="common">Leishan spiny toad</name>
    <dbReference type="NCBI Taxonomy" id="445787"/>
    <lineage>
        <taxon>Eukaryota</taxon>
        <taxon>Metazoa</taxon>
        <taxon>Chordata</taxon>
        <taxon>Craniata</taxon>
        <taxon>Vertebrata</taxon>
        <taxon>Euteleostomi</taxon>
        <taxon>Amphibia</taxon>
        <taxon>Batrachia</taxon>
        <taxon>Anura</taxon>
        <taxon>Pelobatoidea</taxon>
        <taxon>Megophryidae</taxon>
        <taxon>Leptobrachium</taxon>
    </lineage>
</organism>
<evidence type="ECO:0000313" key="3">
    <source>
        <dbReference type="Proteomes" id="UP000694569"/>
    </source>
</evidence>
<reference evidence="2" key="1">
    <citation type="submission" date="2025-08" db="UniProtKB">
        <authorList>
            <consortium name="Ensembl"/>
        </authorList>
    </citation>
    <scope>IDENTIFICATION</scope>
</reference>
<proteinExistence type="predicted"/>
<feature type="region of interest" description="Disordered" evidence="1">
    <location>
        <begin position="1"/>
        <end position="62"/>
    </location>
</feature>
<sequence length="148" mass="17237">MKYSDARQSKKYRDARQRMKYSDARQRVKYSDARQSKKYRDARQRMKYSDARRRMKYSDARQSVKYSDARQPLFDLNHIKNVRSERQSTSFGRLAFTAGLTLCRPGAASRSQSTAALINSYIARGVTPPRQGANSLILMNLKMNKRNI</sequence>
<dbReference type="Proteomes" id="UP000694569">
    <property type="component" value="Unplaced"/>
</dbReference>
<dbReference type="AlphaFoldDB" id="A0A8C5PY62"/>
<keyword evidence="3" id="KW-1185">Reference proteome</keyword>
<feature type="compositionally biased region" description="Basic and acidic residues" evidence="1">
    <location>
        <begin position="1"/>
        <end position="59"/>
    </location>
</feature>
<dbReference type="OrthoDB" id="6162929at2759"/>
<evidence type="ECO:0000313" key="2">
    <source>
        <dbReference type="Ensembl" id="ENSLLEP00000029193.1"/>
    </source>
</evidence>
<name>A0A8C5PY62_9ANUR</name>
<evidence type="ECO:0000256" key="1">
    <source>
        <dbReference type="SAM" id="MobiDB-lite"/>
    </source>
</evidence>
<dbReference type="Ensembl" id="ENSLLET00000030323.1">
    <property type="protein sequence ID" value="ENSLLEP00000029193.1"/>
    <property type="gene ID" value="ENSLLEG00000018512.1"/>
</dbReference>
<accession>A0A8C5PY62</accession>
<protein>
    <submittedName>
        <fullName evidence="2">Uncharacterized protein</fullName>
    </submittedName>
</protein>